<keyword evidence="2" id="KW-1185">Reference proteome</keyword>
<sequence length="178" mass="20411">MCHMLYDGATHEVRERIEGSCEGIFNYMPYEERWRLLKYLARESEKAEMRWRAEIAEVKAEIQALTASIQELHPETAPAPSTGYATSEIDLFDDDEYDEMLLPLDIHTPIYETNSDLPEHSVDEPNKPYSEINVQDAYKIDNSHVVDDIIENLAQGFLTEDPSEALMCFETCVGESDI</sequence>
<reference evidence="1" key="1">
    <citation type="submission" date="2024-03" db="EMBL/GenBank/DDBJ databases">
        <title>WGS assembly of Saponaria officinalis var. Norfolk2.</title>
        <authorList>
            <person name="Jenkins J."/>
            <person name="Shu S."/>
            <person name="Grimwood J."/>
            <person name="Barry K."/>
            <person name="Goodstein D."/>
            <person name="Schmutz J."/>
            <person name="Leebens-Mack J."/>
            <person name="Osbourn A."/>
        </authorList>
    </citation>
    <scope>NUCLEOTIDE SEQUENCE [LARGE SCALE GENOMIC DNA]</scope>
    <source>
        <strain evidence="1">JIC</strain>
    </source>
</reference>
<dbReference type="AlphaFoldDB" id="A0AAW1M9G1"/>
<gene>
    <name evidence="1" type="ORF">RND81_03G161300</name>
</gene>
<comment type="caution">
    <text evidence="1">The sequence shown here is derived from an EMBL/GenBank/DDBJ whole genome shotgun (WGS) entry which is preliminary data.</text>
</comment>
<evidence type="ECO:0000313" key="2">
    <source>
        <dbReference type="Proteomes" id="UP001443914"/>
    </source>
</evidence>
<proteinExistence type="predicted"/>
<dbReference type="Proteomes" id="UP001443914">
    <property type="component" value="Unassembled WGS sequence"/>
</dbReference>
<name>A0AAW1M9G1_SAPOF</name>
<accession>A0AAW1M9G1</accession>
<dbReference type="EMBL" id="JBDFQZ010000003">
    <property type="protein sequence ID" value="KAK9742282.1"/>
    <property type="molecule type" value="Genomic_DNA"/>
</dbReference>
<protein>
    <submittedName>
        <fullName evidence="1">Uncharacterized protein</fullName>
    </submittedName>
</protein>
<organism evidence="1 2">
    <name type="scientific">Saponaria officinalis</name>
    <name type="common">Common soapwort</name>
    <name type="synonym">Lychnis saponaria</name>
    <dbReference type="NCBI Taxonomy" id="3572"/>
    <lineage>
        <taxon>Eukaryota</taxon>
        <taxon>Viridiplantae</taxon>
        <taxon>Streptophyta</taxon>
        <taxon>Embryophyta</taxon>
        <taxon>Tracheophyta</taxon>
        <taxon>Spermatophyta</taxon>
        <taxon>Magnoliopsida</taxon>
        <taxon>eudicotyledons</taxon>
        <taxon>Gunneridae</taxon>
        <taxon>Pentapetalae</taxon>
        <taxon>Caryophyllales</taxon>
        <taxon>Caryophyllaceae</taxon>
        <taxon>Caryophylleae</taxon>
        <taxon>Saponaria</taxon>
    </lineage>
</organism>
<evidence type="ECO:0000313" key="1">
    <source>
        <dbReference type="EMBL" id="KAK9742282.1"/>
    </source>
</evidence>